<dbReference type="KEGG" id="mpp:MICPUCDRAFT_69621"/>
<dbReference type="RefSeq" id="XP_003059525.1">
    <property type="nucleotide sequence ID" value="XM_003059479.1"/>
</dbReference>
<organism evidence="2">
    <name type="scientific">Micromonas pusilla (strain CCMP1545)</name>
    <name type="common">Picoplanktonic green alga</name>
    <dbReference type="NCBI Taxonomy" id="564608"/>
    <lineage>
        <taxon>Eukaryota</taxon>
        <taxon>Viridiplantae</taxon>
        <taxon>Chlorophyta</taxon>
        <taxon>Mamiellophyceae</taxon>
        <taxon>Mamiellales</taxon>
        <taxon>Mamiellaceae</taxon>
        <taxon>Micromonas</taxon>
    </lineage>
</organism>
<evidence type="ECO:0000313" key="2">
    <source>
        <dbReference type="Proteomes" id="UP000001876"/>
    </source>
</evidence>
<accession>C1MUN2</accession>
<proteinExistence type="predicted"/>
<dbReference type="Gene3D" id="1.25.40.10">
    <property type="entry name" value="Tetratricopeptide repeat domain"/>
    <property type="match status" value="1"/>
</dbReference>
<dbReference type="Proteomes" id="UP000001876">
    <property type="component" value="Unassembled WGS sequence"/>
</dbReference>
<reference evidence="1 2" key="1">
    <citation type="journal article" date="2009" name="Science">
        <title>Green evolution and dynamic adaptations revealed by genomes of the marine picoeukaryotes Micromonas.</title>
        <authorList>
            <person name="Worden A.Z."/>
            <person name="Lee J.H."/>
            <person name="Mock T."/>
            <person name="Rouze P."/>
            <person name="Simmons M.P."/>
            <person name="Aerts A.L."/>
            <person name="Allen A.E."/>
            <person name="Cuvelier M.L."/>
            <person name="Derelle E."/>
            <person name="Everett M.V."/>
            <person name="Foulon E."/>
            <person name="Grimwood J."/>
            <person name="Gundlach H."/>
            <person name="Henrissat B."/>
            <person name="Napoli C."/>
            <person name="McDonald S.M."/>
            <person name="Parker M.S."/>
            <person name="Rombauts S."/>
            <person name="Salamov A."/>
            <person name="Von Dassow P."/>
            <person name="Badger J.H."/>
            <person name="Coutinho P.M."/>
            <person name="Demir E."/>
            <person name="Dubchak I."/>
            <person name="Gentemann C."/>
            <person name="Eikrem W."/>
            <person name="Gready J.E."/>
            <person name="John U."/>
            <person name="Lanier W."/>
            <person name="Lindquist E.A."/>
            <person name="Lucas S."/>
            <person name="Mayer K.F."/>
            <person name="Moreau H."/>
            <person name="Not F."/>
            <person name="Otillar R."/>
            <person name="Panaud O."/>
            <person name="Pangilinan J."/>
            <person name="Paulsen I."/>
            <person name="Piegu B."/>
            <person name="Poliakov A."/>
            <person name="Robbens S."/>
            <person name="Schmutz J."/>
            <person name="Toulza E."/>
            <person name="Wyss T."/>
            <person name="Zelensky A."/>
            <person name="Zhou K."/>
            <person name="Armbrust E.V."/>
            <person name="Bhattacharya D."/>
            <person name="Goodenough U.W."/>
            <person name="Van de Peer Y."/>
            <person name="Grigoriev I.V."/>
        </authorList>
    </citation>
    <scope>NUCLEOTIDE SEQUENCE [LARGE SCALE GENOMIC DNA]</scope>
    <source>
        <strain evidence="1 2">CCMP1545</strain>
    </source>
</reference>
<evidence type="ECO:0000313" key="1">
    <source>
        <dbReference type="EMBL" id="EEH56657.1"/>
    </source>
</evidence>
<keyword evidence="2" id="KW-1185">Reference proteome</keyword>
<dbReference type="EMBL" id="GG663740">
    <property type="protein sequence ID" value="EEH56657.1"/>
    <property type="molecule type" value="Genomic_DNA"/>
</dbReference>
<sequence length="298" mass="32685">MVRPAKDMHDKVALHDQFVESMRPMMEGRVTANEIEICLACGRSLANALEDDDPEKPPLLCQLANLLINRRKPGDCERAAGMIRTALANLPEKMKPHTQRLRYDLASALLGISEDCDSTADVEAALVKHAPEAIALAEAMDPTDVIANERIDARELKDACFNNLCIPLMKAHGRRHTPAIFELYETAVKAAIAFEPTAQHVSNYGAALCRAGKFEEGIAQYEKSLTMEFGPYVNLRANVERWLDGARRQLAGTAPKDGLTFVTEDGEEVHVSAGEGNELQVEYDEDTGVGVAVSVKKE</sequence>
<protein>
    <submittedName>
        <fullName evidence="1">Predicted protein</fullName>
    </submittedName>
</protein>
<dbReference type="InterPro" id="IPR011990">
    <property type="entry name" value="TPR-like_helical_dom_sf"/>
</dbReference>
<dbReference type="GeneID" id="9684666"/>
<dbReference type="AlphaFoldDB" id="C1MUN2"/>
<name>C1MUN2_MICPC</name>
<dbReference type="SUPFAM" id="SSF48452">
    <property type="entry name" value="TPR-like"/>
    <property type="match status" value="1"/>
</dbReference>
<gene>
    <name evidence="1" type="ORF">MICPUCDRAFT_69621</name>
</gene>